<name>A0AA48IBI7_9TREE</name>
<feature type="region of interest" description="Disordered" evidence="1">
    <location>
        <begin position="391"/>
        <end position="495"/>
    </location>
</feature>
<feature type="compositionally biased region" description="Acidic residues" evidence="1">
    <location>
        <begin position="343"/>
        <end position="357"/>
    </location>
</feature>
<dbReference type="KEGG" id="ccac:CcaHIS019_0307000"/>
<keyword evidence="4" id="KW-1185">Reference proteome</keyword>
<dbReference type="GeneID" id="85494500"/>
<dbReference type="PANTHER" id="PTHR37283:SF1">
    <property type="entry name" value="PH DOMAIN-CONTAINING PROTEIN YHR131C"/>
    <property type="match status" value="1"/>
</dbReference>
<accession>A0AA48IBI7</accession>
<feature type="compositionally biased region" description="Basic and acidic residues" evidence="1">
    <location>
        <begin position="880"/>
        <end position="891"/>
    </location>
</feature>
<evidence type="ECO:0000313" key="3">
    <source>
        <dbReference type="EMBL" id="BEI90630.1"/>
    </source>
</evidence>
<feature type="region of interest" description="Disordered" evidence="1">
    <location>
        <begin position="709"/>
        <end position="751"/>
    </location>
</feature>
<feature type="compositionally biased region" description="Basic and acidic residues" evidence="1">
    <location>
        <begin position="723"/>
        <end position="737"/>
    </location>
</feature>
<feature type="region of interest" description="Disordered" evidence="1">
    <location>
        <begin position="1"/>
        <end position="32"/>
    </location>
</feature>
<feature type="domain" description="PH" evidence="2">
    <location>
        <begin position="593"/>
        <end position="821"/>
    </location>
</feature>
<feature type="region of interest" description="Disordered" evidence="1">
    <location>
        <begin position="830"/>
        <end position="903"/>
    </location>
</feature>
<dbReference type="InterPro" id="IPR011993">
    <property type="entry name" value="PH-like_dom_sf"/>
</dbReference>
<dbReference type="RefSeq" id="XP_060455895.1">
    <property type="nucleotide sequence ID" value="XM_060599175.1"/>
</dbReference>
<evidence type="ECO:0000259" key="2">
    <source>
        <dbReference type="PROSITE" id="PS50003"/>
    </source>
</evidence>
<gene>
    <name evidence="3" type="ORF">CcaverHIS019_0307000</name>
</gene>
<dbReference type="AlphaFoldDB" id="A0AA48IBI7"/>
<feature type="compositionally biased region" description="Low complexity" evidence="1">
    <location>
        <begin position="59"/>
        <end position="69"/>
    </location>
</feature>
<feature type="region of interest" description="Disordered" evidence="1">
    <location>
        <begin position="51"/>
        <end position="106"/>
    </location>
</feature>
<feature type="compositionally biased region" description="Polar residues" evidence="1">
    <location>
        <begin position="92"/>
        <end position="106"/>
    </location>
</feature>
<feature type="compositionally biased region" description="Basic and acidic residues" evidence="1">
    <location>
        <begin position="314"/>
        <end position="325"/>
    </location>
</feature>
<organism evidence="3 4">
    <name type="scientific">Cutaneotrichosporon cavernicola</name>
    <dbReference type="NCBI Taxonomy" id="279322"/>
    <lineage>
        <taxon>Eukaryota</taxon>
        <taxon>Fungi</taxon>
        <taxon>Dikarya</taxon>
        <taxon>Basidiomycota</taxon>
        <taxon>Agaricomycotina</taxon>
        <taxon>Tremellomycetes</taxon>
        <taxon>Trichosporonales</taxon>
        <taxon>Trichosporonaceae</taxon>
        <taxon>Cutaneotrichosporon</taxon>
    </lineage>
</organism>
<feature type="compositionally biased region" description="Low complexity" evidence="1">
    <location>
        <begin position="368"/>
        <end position="377"/>
    </location>
</feature>
<dbReference type="SMART" id="SM00233">
    <property type="entry name" value="PH"/>
    <property type="match status" value="1"/>
</dbReference>
<protein>
    <recommendedName>
        <fullName evidence="2">PH domain-containing protein</fullName>
    </recommendedName>
</protein>
<sequence>MPLFHQKRRTMSGQHPPRTPSTPHTPGTPPIEVTVESLALHKLRTLLHRGSRLSLRIESQPQSRQSRQPTPETPEPKAHAEPPSPAHKADSGSASITPLNGSVSLSENPTEAMKLLSQDVVAPIVTPAPAPPTAPAPVPVTSAPAALNLAANLHAAATPPTAAPVPPTLPVSTSPRPPLTVDTGASPEASAFHTPHTSVPPSPETHFATTLENSAITETRDARLGSDPFAIARRRGSAVSAISACSVGSPHRMPPVLHAPPMPMPIAHLPSLNTGSMSPGWGTLALQSPALSRTNSRASGSFPFPTPVAQSRNNSKDLTDAEVRRATKSMPVILRVPSRQPQEPEEEEDDEDDEGESADGHVGATPRAHPASPPHSAYIHKGLGHLAMDPVTEESRSGTPQPGSRTASSVGLAALQREQSSPSVSDDTPSSLGVASVPWPSANAPEADEVGDDSSVEESFDSVSIDDNASGSLAQTSIATPSPTTPSPGSRRPSLYSQLSQSMMNLSTPRTQLTAAPAVDSPDELETVHEVQATAPDLDHDYVRPPPLKRRLSAGDADPAPPMYESVHLNHNAPVVDPREEEGHERLPPYWCGVHIEGTLSRKMEFIQPGVQARDRAWKKHYFVLHGTALFVYKFDPTKVPLRMGEPYLTADENESYCYLHVHLAPDHHRASLPSQNPVQAIKQARRATVGQEAAPRINAFATALSNARRGTVGSRTPTRYDQGPESKDRTLFEPPRRQSGGADSVASSTASAPIASHMPFAHNVLVHVYSMQGAESGLAADYKKRLHCVRLRVQGQQFMLQTDTARQCVQWIEAFQAAANVALDLDTRPMPIQQTLPRRRRRRRPQPEVDPNAVPTSDNANAAFADSPEGNLAAVVAAEHAEHERDRMVAEDQAAAGGRSAV</sequence>
<dbReference type="PANTHER" id="PTHR37283">
    <property type="entry name" value="PH DOMAIN-CONTAINING PROTEIN YHR131C"/>
    <property type="match status" value="1"/>
</dbReference>
<dbReference type="Gene3D" id="2.30.29.30">
    <property type="entry name" value="Pleckstrin-homology domain (PH domain)/Phosphotyrosine-binding domain (PTB)"/>
    <property type="match status" value="1"/>
</dbReference>
<feature type="compositionally biased region" description="Low complexity" evidence="1">
    <location>
        <begin position="476"/>
        <end position="494"/>
    </location>
</feature>
<dbReference type="EMBL" id="AP028214">
    <property type="protein sequence ID" value="BEI90630.1"/>
    <property type="molecule type" value="Genomic_DNA"/>
</dbReference>
<proteinExistence type="predicted"/>
<feature type="region of interest" description="Disordered" evidence="1">
    <location>
        <begin position="158"/>
        <end position="204"/>
    </location>
</feature>
<dbReference type="SUPFAM" id="SSF50729">
    <property type="entry name" value="PH domain-like"/>
    <property type="match status" value="1"/>
</dbReference>
<dbReference type="InterPro" id="IPR001849">
    <property type="entry name" value="PH_domain"/>
</dbReference>
<feature type="compositionally biased region" description="Acidic residues" evidence="1">
    <location>
        <begin position="446"/>
        <end position="460"/>
    </location>
</feature>
<feature type="compositionally biased region" description="Low complexity" evidence="1">
    <location>
        <begin position="420"/>
        <end position="431"/>
    </location>
</feature>
<reference evidence="3" key="1">
    <citation type="journal article" date="2023" name="BMC Genomics">
        <title>Chromosome-level genome assemblies of Cutaneotrichosporon spp. (Trichosporonales, Basidiomycota) reveal imbalanced evolution between nucleotide sequences and chromosome synteny.</title>
        <authorList>
            <person name="Kobayashi Y."/>
            <person name="Kayamori A."/>
            <person name="Aoki K."/>
            <person name="Shiwa Y."/>
            <person name="Matsutani M."/>
            <person name="Fujita N."/>
            <person name="Sugita T."/>
            <person name="Iwasaki W."/>
            <person name="Tanaka N."/>
            <person name="Takashima M."/>
        </authorList>
    </citation>
    <scope>NUCLEOTIDE SEQUENCE</scope>
    <source>
        <strain evidence="3">HIS019</strain>
    </source>
</reference>
<feature type="compositionally biased region" description="Basic residues" evidence="1">
    <location>
        <begin position="1"/>
        <end position="10"/>
    </location>
</feature>
<evidence type="ECO:0000256" key="1">
    <source>
        <dbReference type="SAM" id="MobiDB-lite"/>
    </source>
</evidence>
<evidence type="ECO:0000313" key="4">
    <source>
        <dbReference type="Proteomes" id="UP001233271"/>
    </source>
</evidence>
<dbReference type="Proteomes" id="UP001233271">
    <property type="component" value="Chromosome 3"/>
</dbReference>
<dbReference type="PROSITE" id="PS50003">
    <property type="entry name" value="PH_DOMAIN"/>
    <property type="match status" value="1"/>
</dbReference>
<feature type="region of interest" description="Disordered" evidence="1">
    <location>
        <begin position="292"/>
        <end position="379"/>
    </location>
</feature>
<feature type="compositionally biased region" description="Polar residues" evidence="1">
    <location>
        <begin position="397"/>
        <end position="409"/>
    </location>
</feature>